<dbReference type="FunFam" id="3.20.20.80:FF:000041">
    <property type="entry name" value="Beta-glucosidase 7"/>
    <property type="match status" value="1"/>
</dbReference>
<dbReference type="PANTHER" id="PTHR10353">
    <property type="entry name" value="GLYCOSYL HYDROLASE"/>
    <property type="match status" value="1"/>
</dbReference>
<keyword evidence="2" id="KW-0378">Hydrolase</keyword>
<keyword evidence="4" id="KW-0732">Signal</keyword>
<name>A0A6A3D1P3_HIBSY</name>
<evidence type="ECO:0000313" key="6">
    <source>
        <dbReference type="Proteomes" id="UP000436088"/>
    </source>
</evidence>
<feature type="chain" id="PRO_5025683300" evidence="4">
    <location>
        <begin position="23"/>
        <end position="439"/>
    </location>
</feature>
<organism evidence="5 6">
    <name type="scientific">Hibiscus syriacus</name>
    <name type="common">Rose of Sharon</name>
    <dbReference type="NCBI Taxonomy" id="106335"/>
    <lineage>
        <taxon>Eukaryota</taxon>
        <taxon>Viridiplantae</taxon>
        <taxon>Streptophyta</taxon>
        <taxon>Embryophyta</taxon>
        <taxon>Tracheophyta</taxon>
        <taxon>Spermatophyta</taxon>
        <taxon>Magnoliopsida</taxon>
        <taxon>eudicotyledons</taxon>
        <taxon>Gunneridae</taxon>
        <taxon>Pentapetalae</taxon>
        <taxon>rosids</taxon>
        <taxon>malvids</taxon>
        <taxon>Malvales</taxon>
        <taxon>Malvaceae</taxon>
        <taxon>Malvoideae</taxon>
        <taxon>Hibiscus</taxon>
    </lineage>
</organism>
<keyword evidence="6" id="KW-1185">Reference proteome</keyword>
<sequence>MDISMKLYIGVSLLQIFFLTHSISCELLISRQSFDNLSVFPPDFLFGTASSAYQYEGGYLSDGKGLNNWDVYSHKPGNKIIDGSNGDIAVDHYHRYLEEIDLMRSLGVKSYRFSISWARILPKGRFGKINEAGIEFYDNLIDALLVKGTQPFITLTHFDFPRELEDRYGSLLSPESQEDFAYFADICFKSFGDRVKYWVTFNEPDFQVKFGYRMGTFPPSRCSRPFGNCTSGDSEKEPFIAAHNIILPHMAAVHIYITKYQETQGGSIGIVMQCSWYEPISNSIADKLAAERAHLTYRFLKPIIFGRYPPEMQNILGSILPDFSTTEKQKLSKGLDFIGVNHYTSYYVQDCMFSECEPGDGTSKSEGFWGQSSQKIGISIGEPGELVWQNVYPQGLEKILTYLKEKYPNIPMIITENGYGYKIKADSTTEELLHDLKRA</sequence>
<reference evidence="5" key="1">
    <citation type="submission" date="2019-09" db="EMBL/GenBank/DDBJ databases">
        <title>Draft genome information of white flower Hibiscus syriacus.</title>
        <authorList>
            <person name="Kim Y.-M."/>
        </authorList>
    </citation>
    <scope>NUCLEOTIDE SEQUENCE [LARGE SCALE GENOMIC DNA]</scope>
    <source>
        <strain evidence="5">YM2019G1</strain>
    </source>
</reference>
<dbReference type="PROSITE" id="PS00653">
    <property type="entry name" value="GLYCOSYL_HYDROL_F1_2"/>
    <property type="match status" value="1"/>
</dbReference>
<dbReference type="GO" id="GO:0005975">
    <property type="term" value="P:carbohydrate metabolic process"/>
    <property type="evidence" value="ECO:0007669"/>
    <property type="project" value="InterPro"/>
</dbReference>
<evidence type="ECO:0000313" key="5">
    <source>
        <dbReference type="EMBL" id="KAE8733189.1"/>
    </source>
</evidence>
<comment type="caution">
    <text evidence="5">The sequence shown here is derived from an EMBL/GenBank/DDBJ whole genome shotgun (WGS) entry which is preliminary data.</text>
</comment>
<proteinExistence type="inferred from homology"/>
<evidence type="ECO:0000256" key="4">
    <source>
        <dbReference type="SAM" id="SignalP"/>
    </source>
</evidence>
<dbReference type="InterPro" id="IPR033132">
    <property type="entry name" value="GH_1_N_CS"/>
</dbReference>
<accession>A0A6A3D1P3</accession>
<dbReference type="SUPFAM" id="SSF51445">
    <property type="entry name" value="(Trans)glycosidases"/>
    <property type="match status" value="1"/>
</dbReference>
<feature type="signal peptide" evidence="4">
    <location>
        <begin position="1"/>
        <end position="22"/>
    </location>
</feature>
<comment type="similarity">
    <text evidence="1 3">Belongs to the glycosyl hydrolase 1 family.</text>
</comment>
<dbReference type="Pfam" id="PF00232">
    <property type="entry name" value="Glyco_hydro_1"/>
    <property type="match status" value="1"/>
</dbReference>
<dbReference type="InterPro" id="IPR001360">
    <property type="entry name" value="Glyco_hydro_1"/>
</dbReference>
<dbReference type="AlphaFoldDB" id="A0A6A3D1P3"/>
<dbReference type="PANTHER" id="PTHR10353:SF227">
    <property type="entry name" value="BETA-GLUCOSIDASE 46-LIKE ISOFORM X1"/>
    <property type="match status" value="1"/>
</dbReference>
<dbReference type="EMBL" id="VEPZ02000123">
    <property type="protein sequence ID" value="KAE8733189.1"/>
    <property type="molecule type" value="Genomic_DNA"/>
</dbReference>
<evidence type="ECO:0000256" key="1">
    <source>
        <dbReference type="ARBA" id="ARBA00010838"/>
    </source>
</evidence>
<evidence type="ECO:0000256" key="3">
    <source>
        <dbReference type="RuleBase" id="RU003690"/>
    </source>
</evidence>
<evidence type="ECO:0000256" key="2">
    <source>
        <dbReference type="ARBA" id="ARBA00022801"/>
    </source>
</evidence>
<dbReference type="Gene3D" id="3.20.20.80">
    <property type="entry name" value="Glycosidases"/>
    <property type="match status" value="1"/>
</dbReference>
<dbReference type="Proteomes" id="UP000436088">
    <property type="component" value="Unassembled WGS sequence"/>
</dbReference>
<gene>
    <name evidence="5" type="ORF">F3Y22_tig00001478pilonHSYRG00340</name>
</gene>
<dbReference type="GO" id="GO:0008422">
    <property type="term" value="F:beta-glucosidase activity"/>
    <property type="evidence" value="ECO:0007669"/>
    <property type="project" value="TreeGrafter"/>
</dbReference>
<protein>
    <submittedName>
        <fullName evidence="5">Inactive beta-glucosidase 14</fullName>
    </submittedName>
</protein>
<dbReference type="InterPro" id="IPR017853">
    <property type="entry name" value="GH"/>
</dbReference>